<proteinExistence type="predicted"/>
<dbReference type="Proteomes" id="UP000766904">
    <property type="component" value="Unassembled WGS sequence"/>
</dbReference>
<evidence type="ECO:0000313" key="1">
    <source>
        <dbReference type="EMBL" id="TYL36076.1"/>
    </source>
</evidence>
<dbReference type="EMBL" id="PHNJ01000023">
    <property type="protein sequence ID" value="TYL36076.1"/>
    <property type="molecule type" value="Genomic_DNA"/>
</dbReference>
<protein>
    <submittedName>
        <fullName evidence="1">Uncharacterized protein</fullName>
    </submittedName>
</protein>
<evidence type="ECO:0000313" key="2">
    <source>
        <dbReference type="Proteomes" id="UP000766904"/>
    </source>
</evidence>
<keyword evidence="2" id="KW-1185">Reference proteome</keyword>
<accession>A0A8J8PYD5</accession>
<reference evidence="1" key="1">
    <citation type="submission" date="2017-11" db="EMBL/GenBank/DDBJ databases">
        <authorList>
            <person name="Kajale S.C."/>
            <person name="Sharma A."/>
        </authorList>
    </citation>
    <scope>NUCLEOTIDE SEQUENCE</scope>
    <source>
        <strain evidence="1">LS1_42</strain>
    </source>
</reference>
<dbReference type="AlphaFoldDB" id="A0A8J8PYD5"/>
<organism evidence="1 2">
    <name type="scientific">Natronococcus pandeyae</name>
    <dbReference type="NCBI Taxonomy" id="2055836"/>
    <lineage>
        <taxon>Archaea</taxon>
        <taxon>Methanobacteriati</taxon>
        <taxon>Methanobacteriota</taxon>
        <taxon>Stenosarchaea group</taxon>
        <taxon>Halobacteria</taxon>
        <taxon>Halobacteriales</taxon>
        <taxon>Natrialbaceae</taxon>
        <taxon>Natronococcus</taxon>
    </lineage>
</organism>
<sequence length="69" mass="7590">MGGSQIPIGELHEILLEAEQTLRKIGEQLPDPLTLNSSAMEAPPFTSGRMSLAKSRRCIPLSVRVFDVR</sequence>
<comment type="caution">
    <text evidence="1">The sequence shown here is derived from an EMBL/GenBank/DDBJ whole genome shotgun (WGS) entry which is preliminary data.</text>
</comment>
<name>A0A8J8PYD5_9EURY</name>
<gene>
    <name evidence="1" type="ORF">CV102_24365</name>
</gene>